<organism evidence="1 2">
    <name type="scientific">Stylosanthes scabra</name>
    <dbReference type="NCBI Taxonomy" id="79078"/>
    <lineage>
        <taxon>Eukaryota</taxon>
        <taxon>Viridiplantae</taxon>
        <taxon>Streptophyta</taxon>
        <taxon>Embryophyta</taxon>
        <taxon>Tracheophyta</taxon>
        <taxon>Spermatophyta</taxon>
        <taxon>Magnoliopsida</taxon>
        <taxon>eudicotyledons</taxon>
        <taxon>Gunneridae</taxon>
        <taxon>Pentapetalae</taxon>
        <taxon>rosids</taxon>
        <taxon>fabids</taxon>
        <taxon>Fabales</taxon>
        <taxon>Fabaceae</taxon>
        <taxon>Papilionoideae</taxon>
        <taxon>50 kb inversion clade</taxon>
        <taxon>dalbergioids sensu lato</taxon>
        <taxon>Dalbergieae</taxon>
        <taxon>Pterocarpus clade</taxon>
        <taxon>Stylosanthes</taxon>
    </lineage>
</organism>
<evidence type="ECO:0000313" key="1">
    <source>
        <dbReference type="EMBL" id="MED6163821.1"/>
    </source>
</evidence>
<reference evidence="1 2" key="1">
    <citation type="journal article" date="2023" name="Plants (Basel)">
        <title>Bridging the Gap: Combining Genomics and Transcriptomics Approaches to Understand Stylosanthes scabra, an Orphan Legume from the Brazilian Caatinga.</title>
        <authorList>
            <person name="Ferreira-Neto J.R.C."/>
            <person name="da Silva M.D."/>
            <person name="Binneck E."/>
            <person name="de Melo N.F."/>
            <person name="da Silva R.H."/>
            <person name="de Melo A.L.T.M."/>
            <person name="Pandolfi V."/>
            <person name="Bustamante F.O."/>
            <person name="Brasileiro-Vidal A.C."/>
            <person name="Benko-Iseppon A.M."/>
        </authorList>
    </citation>
    <scope>NUCLEOTIDE SEQUENCE [LARGE SCALE GENOMIC DNA]</scope>
    <source>
        <tissue evidence="1">Leaves</tissue>
    </source>
</reference>
<dbReference type="Proteomes" id="UP001341840">
    <property type="component" value="Unassembled WGS sequence"/>
</dbReference>
<protein>
    <submittedName>
        <fullName evidence="1">Uncharacterized protein</fullName>
    </submittedName>
</protein>
<name>A0ABU6URT0_9FABA</name>
<keyword evidence="2" id="KW-1185">Reference proteome</keyword>
<proteinExistence type="predicted"/>
<gene>
    <name evidence="1" type="ORF">PIB30_083717</name>
</gene>
<accession>A0ABU6URT0</accession>
<dbReference type="EMBL" id="JASCZI010122162">
    <property type="protein sequence ID" value="MED6163821.1"/>
    <property type="molecule type" value="Genomic_DNA"/>
</dbReference>
<sequence>MISPSRRRPTRGAIWMLQSTLWGTDYNLPAVNATTRVRLAVDLVLGKHNPVRTDICRMAVDD</sequence>
<comment type="caution">
    <text evidence="1">The sequence shown here is derived from an EMBL/GenBank/DDBJ whole genome shotgun (WGS) entry which is preliminary data.</text>
</comment>
<evidence type="ECO:0000313" key="2">
    <source>
        <dbReference type="Proteomes" id="UP001341840"/>
    </source>
</evidence>